<dbReference type="AlphaFoldDB" id="A0AA36MWE1"/>
<evidence type="ECO:0000256" key="5">
    <source>
        <dbReference type="ARBA" id="ARBA00022679"/>
    </source>
</evidence>
<dbReference type="PROSITE" id="PS50222">
    <property type="entry name" value="EF_HAND_2"/>
    <property type="match status" value="2"/>
</dbReference>
<dbReference type="InterPro" id="IPR000719">
    <property type="entry name" value="Prot_kinase_dom"/>
</dbReference>
<feature type="binding site" evidence="15">
    <location>
        <position position="401"/>
    </location>
    <ligand>
        <name>ATP</name>
        <dbReference type="ChEBI" id="CHEBI:30616"/>
    </ligand>
</feature>
<dbReference type="PROSITE" id="PS00018">
    <property type="entry name" value="EF_HAND_1"/>
    <property type="match status" value="3"/>
</dbReference>
<evidence type="ECO:0000256" key="4">
    <source>
        <dbReference type="ARBA" id="ARBA00022527"/>
    </source>
</evidence>
<keyword evidence="6" id="KW-0479">Metal-binding</keyword>
<evidence type="ECO:0000313" key="18">
    <source>
        <dbReference type="EMBL" id="CAJ1382261.1"/>
    </source>
</evidence>
<evidence type="ECO:0000313" key="19">
    <source>
        <dbReference type="Proteomes" id="UP001178507"/>
    </source>
</evidence>
<evidence type="ECO:0000259" key="17">
    <source>
        <dbReference type="PROSITE" id="PS50222"/>
    </source>
</evidence>
<evidence type="ECO:0000256" key="12">
    <source>
        <dbReference type="ARBA" id="ARBA00024334"/>
    </source>
</evidence>
<sequence>MDLSTQGRMVRRYECVRNISAGRFGISLLVKDVEHNKLAMMKAIDVSGLGAGARGEMLQELRRLAQLRHPHLAPIGECFLHSGKLCMVMDYFSGGNLAAQVAAREFSSERVLLWFTQALLAVSYLHSRDALHRDLRTRRLLLTRSGLVVVSGVALSAVLRGSLPERPDVEALHYSAPELLLNYEAHSFATDMWALGVILYELLAQRLPWEHSHPGKLRESICQRPLRPLPARHADLAPLCYSLLKRDVLRRGSAEEVLRQSCVQSRLGDRFPSALLEFRGHTEGEAPPQRDEWTQWAAVRIRATDRRSLSAGSREARAQSGRDCLPELCSAKGRPIYDTLRRLVVDSVRSGALELSVLRLNFNPSRSFQQVYKVGPRLGNGSFGSVHLCKRRATGEVRAVKMLLKAYTKEFVANEIEILTRLDHPNVLRFYEFFEDSRSVLAVMEYCDGGDFSTLVPKKGSEEVRVLYRDVMLGLAYCHNFGIVHRDLKFNNCVLVHGPHRAAAKIIDFGLSAIRRADEEDTDFLREVQGTGGFVAPEVMSGHYGAKCDIWSFGIMVFMQLTQGTHPFGYDGRMDHTRLMHRIATQEPMHLLDDKGRQLVELLLVKDPAQRATAQDALQAAWLRPKAVRDREQGFALSMKDKKWLFRSLSSFGELSKFDKAVLLMASHLRQPELSRRSSDVFVSTDTDQSGFLNAEELKGALEAMGVEADAKSAEDTWRGLDTSEDGRVSHSEWLSATMHPDELASETCIKELFAWLDFDGDGHVSLSEIRRLVPDDEAEEVIVLSDTSKDGAISFEEFTELIKEIVAISAHTQISDGPGHCVHGSSILFCMRRR</sequence>
<dbReference type="InterPro" id="IPR018247">
    <property type="entry name" value="EF_Hand_1_Ca_BS"/>
</dbReference>
<evidence type="ECO:0000256" key="8">
    <source>
        <dbReference type="ARBA" id="ARBA00022741"/>
    </source>
</evidence>
<feature type="domain" description="Protein kinase" evidence="16">
    <location>
        <begin position="372"/>
        <end position="623"/>
    </location>
</feature>
<keyword evidence="11 15" id="KW-0067">ATP-binding</keyword>
<name>A0AA36MWE1_9DINO</name>
<comment type="caution">
    <text evidence="18">The sequence shown here is derived from an EMBL/GenBank/DDBJ whole genome shotgun (WGS) entry which is preliminary data.</text>
</comment>
<comment type="catalytic activity">
    <reaction evidence="14">
        <text>L-seryl-[protein] + ATP = O-phospho-L-seryl-[protein] + ADP + H(+)</text>
        <dbReference type="Rhea" id="RHEA:17989"/>
        <dbReference type="Rhea" id="RHEA-COMP:9863"/>
        <dbReference type="Rhea" id="RHEA-COMP:11604"/>
        <dbReference type="ChEBI" id="CHEBI:15378"/>
        <dbReference type="ChEBI" id="CHEBI:29999"/>
        <dbReference type="ChEBI" id="CHEBI:30616"/>
        <dbReference type="ChEBI" id="CHEBI:83421"/>
        <dbReference type="ChEBI" id="CHEBI:456216"/>
        <dbReference type="EC" id="2.7.11.1"/>
    </reaction>
</comment>
<dbReference type="Gene3D" id="1.10.510.10">
    <property type="entry name" value="Transferase(Phosphotransferase) domain 1"/>
    <property type="match status" value="2"/>
</dbReference>
<dbReference type="Gene3D" id="3.30.200.20">
    <property type="entry name" value="Phosphorylase Kinase, domain 1"/>
    <property type="match status" value="1"/>
</dbReference>
<evidence type="ECO:0000256" key="9">
    <source>
        <dbReference type="ARBA" id="ARBA00022777"/>
    </source>
</evidence>
<dbReference type="SUPFAM" id="SSF47473">
    <property type="entry name" value="EF-hand"/>
    <property type="match status" value="1"/>
</dbReference>
<evidence type="ECO:0000256" key="14">
    <source>
        <dbReference type="ARBA" id="ARBA00048679"/>
    </source>
</evidence>
<dbReference type="InterPro" id="IPR011009">
    <property type="entry name" value="Kinase-like_dom_sf"/>
</dbReference>
<keyword evidence="7" id="KW-0677">Repeat</keyword>
<accession>A0AA36MWE1</accession>
<dbReference type="Gene3D" id="1.10.238.10">
    <property type="entry name" value="EF-hand"/>
    <property type="match status" value="1"/>
</dbReference>
<dbReference type="GO" id="GO:0004674">
    <property type="term" value="F:protein serine/threonine kinase activity"/>
    <property type="evidence" value="ECO:0007669"/>
    <property type="project" value="UniProtKB-KW"/>
</dbReference>
<dbReference type="Proteomes" id="UP001178507">
    <property type="component" value="Unassembled WGS sequence"/>
</dbReference>
<comment type="cofactor">
    <cofactor evidence="1">
        <name>Mg(2+)</name>
        <dbReference type="ChEBI" id="CHEBI:18420"/>
    </cofactor>
</comment>
<organism evidence="18 19">
    <name type="scientific">Effrenium voratum</name>
    <dbReference type="NCBI Taxonomy" id="2562239"/>
    <lineage>
        <taxon>Eukaryota</taxon>
        <taxon>Sar</taxon>
        <taxon>Alveolata</taxon>
        <taxon>Dinophyceae</taxon>
        <taxon>Suessiales</taxon>
        <taxon>Symbiodiniaceae</taxon>
        <taxon>Effrenium</taxon>
    </lineage>
</organism>
<dbReference type="Pfam" id="PF13499">
    <property type="entry name" value="EF-hand_7"/>
    <property type="match status" value="1"/>
</dbReference>
<dbReference type="InterPro" id="IPR002048">
    <property type="entry name" value="EF_hand_dom"/>
</dbReference>
<evidence type="ECO:0000256" key="7">
    <source>
        <dbReference type="ARBA" id="ARBA00022737"/>
    </source>
</evidence>
<dbReference type="GO" id="GO:0005524">
    <property type="term" value="F:ATP binding"/>
    <property type="evidence" value="ECO:0007669"/>
    <property type="project" value="UniProtKB-UniRule"/>
</dbReference>
<keyword evidence="10" id="KW-0106">Calcium</keyword>
<evidence type="ECO:0000256" key="11">
    <source>
        <dbReference type="ARBA" id="ARBA00022840"/>
    </source>
</evidence>
<keyword evidence="19" id="KW-1185">Reference proteome</keyword>
<dbReference type="PROSITE" id="PS00107">
    <property type="entry name" value="PROTEIN_KINASE_ATP"/>
    <property type="match status" value="1"/>
</dbReference>
<dbReference type="PROSITE" id="PS00108">
    <property type="entry name" value="PROTEIN_KINASE_ST"/>
    <property type="match status" value="1"/>
</dbReference>
<evidence type="ECO:0000259" key="16">
    <source>
        <dbReference type="PROSITE" id="PS50011"/>
    </source>
</evidence>
<feature type="domain" description="EF-hand" evidence="17">
    <location>
        <begin position="673"/>
        <end position="708"/>
    </location>
</feature>
<keyword evidence="9" id="KW-0418">Kinase</keyword>
<dbReference type="SMART" id="SM00220">
    <property type="entry name" value="S_TKc"/>
    <property type="match status" value="2"/>
</dbReference>
<dbReference type="InterPro" id="IPR017441">
    <property type="entry name" value="Protein_kinase_ATP_BS"/>
</dbReference>
<gene>
    <name evidence="18" type="ORF">EVOR1521_LOCUS9669</name>
</gene>
<evidence type="ECO:0000256" key="1">
    <source>
        <dbReference type="ARBA" id="ARBA00001946"/>
    </source>
</evidence>
<dbReference type="CDD" id="cd00051">
    <property type="entry name" value="EFh"/>
    <property type="match status" value="1"/>
</dbReference>
<dbReference type="EMBL" id="CAUJNA010000888">
    <property type="protein sequence ID" value="CAJ1382261.1"/>
    <property type="molecule type" value="Genomic_DNA"/>
</dbReference>
<protein>
    <recommendedName>
        <fullName evidence="3">non-specific serine/threonine protein kinase</fullName>
        <ecNumber evidence="3">2.7.11.1</ecNumber>
    </recommendedName>
</protein>
<dbReference type="SMART" id="SM00054">
    <property type="entry name" value="EFh"/>
    <property type="match status" value="4"/>
</dbReference>
<comment type="similarity">
    <text evidence="2">Belongs to the protein kinase superfamily. NEK Ser/Thr protein kinase family. NIMA subfamily.</text>
</comment>
<dbReference type="PANTHER" id="PTHR43671">
    <property type="entry name" value="SERINE/THREONINE-PROTEIN KINASE NEK"/>
    <property type="match status" value="1"/>
</dbReference>
<dbReference type="InterPro" id="IPR011992">
    <property type="entry name" value="EF-hand-dom_pair"/>
</dbReference>
<keyword evidence="4" id="KW-0723">Serine/threonine-protein kinase</keyword>
<dbReference type="EC" id="2.7.11.1" evidence="3"/>
<feature type="domain" description="Protein kinase" evidence="16">
    <location>
        <begin position="13"/>
        <end position="267"/>
    </location>
</feature>
<dbReference type="Pfam" id="PF00069">
    <property type="entry name" value="Pkinase"/>
    <property type="match status" value="2"/>
</dbReference>
<dbReference type="GO" id="GO:0005509">
    <property type="term" value="F:calcium ion binding"/>
    <property type="evidence" value="ECO:0007669"/>
    <property type="project" value="InterPro"/>
</dbReference>
<evidence type="ECO:0000256" key="10">
    <source>
        <dbReference type="ARBA" id="ARBA00022837"/>
    </source>
</evidence>
<dbReference type="InterPro" id="IPR050660">
    <property type="entry name" value="NEK_Ser/Thr_kinase"/>
</dbReference>
<dbReference type="FunFam" id="3.30.200.20:FF:000315">
    <property type="entry name" value="Calcium-dependent protein kinase 3"/>
    <property type="match status" value="1"/>
</dbReference>
<evidence type="ECO:0000256" key="3">
    <source>
        <dbReference type="ARBA" id="ARBA00012513"/>
    </source>
</evidence>
<proteinExistence type="inferred from homology"/>
<comment type="similarity">
    <text evidence="12">Belongs to the protein kinase superfamily. Ser/Thr protein kinase family. CDPK subfamily.</text>
</comment>
<dbReference type="PANTHER" id="PTHR43671:SF98">
    <property type="entry name" value="SERINE_THREONINE-PROTEIN KINASE NEK11"/>
    <property type="match status" value="1"/>
</dbReference>
<evidence type="ECO:0000256" key="15">
    <source>
        <dbReference type="PROSITE-ProRule" id="PRU10141"/>
    </source>
</evidence>
<evidence type="ECO:0000256" key="6">
    <source>
        <dbReference type="ARBA" id="ARBA00022723"/>
    </source>
</evidence>
<keyword evidence="8 15" id="KW-0547">Nucleotide-binding</keyword>
<dbReference type="PROSITE" id="PS50011">
    <property type="entry name" value="PROTEIN_KINASE_DOM"/>
    <property type="match status" value="2"/>
</dbReference>
<feature type="domain" description="EF-hand" evidence="17">
    <location>
        <begin position="774"/>
        <end position="809"/>
    </location>
</feature>
<evidence type="ECO:0000256" key="13">
    <source>
        <dbReference type="ARBA" id="ARBA00047899"/>
    </source>
</evidence>
<dbReference type="InterPro" id="IPR008271">
    <property type="entry name" value="Ser/Thr_kinase_AS"/>
</dbReference>
<keyword evidence="5" id="KW-0808">Transferase</keyword>
<evidence type="ECO:0000256" key="2">
    <source>
        <dbReference type="ARBA" id="ARBA00010886"/>
    </source>
</evidence>
<dbReference type="SUPFAM" id="SSF56112">
    <property type="entry name" value="Protein kinase-like (PK-like)"/>
    <property type="match status" value="2"/>
</dbReference>
<comment type="catalytic activity">
    <reaction evidence="13">
        <text>L-threonyl-[protein] + ATP = O-phospho-L-threonyl-[protein] + ADP + H(+)</text>
        <dbReference type="Rhea" id="RHEA:46608"/>
        <dbReference type="Rhea" id="RHEA-COMP:11060"/>
        <dbReference type="Rhea" id="RHEA-COMP:11605"/>
        <dbReference type="ChEBI" id="CHEBI:15378"/>
        <dbReference type="ChEBI" id="CHEBI:30013"/>
        <dbReference type="ChEBI" id="CHEBI:30616"/>
        <dbReference type="ChEBI" id="CHEBI:61977"/>
        <dbReference type="ChEBI" id="CHEBI:456216"/>
        <dbReference type="EC" id="2.7.11.1"/>
    </reaction>
</comment>
<reference evidence="18" key="1">
    <citation type="submission" date="2023-08" db="EMBL/GenBank/DDBJ databases">
        <authorList>
            <person name="Chen Y."/>
            <person name="Shah S."/>
            <person name="Dougan E. K."/>
            <person name="Thang M."/>
            <person name="Chan C."/>
        </authorList>
    </citation>
    <scope>NUCLEOTIDE SEQUENCE</scope>
</reference>